<dbReference type="Proteomes" id="UP000324222">
    <property type="component" value="Unassembled WGS sequence"/>
</dbReference>
<evidence type="ECO:0000313" key="2">
    <source>
        <dbReference type="EMBL" id="MPC79135.1"/>
    </source>
</evidence>
<proteinExistence type="predicted"/>
<dbReference type="AlphaFoldDB" id="A0A5B7IAA2"/>
<protein>
    <submittedName>
        <fullName evidence="2">Uncharacterized protein</fullName>
    </submittedName>
</protein>
<reference evidence="2 3" key="1">
    <citation type="submission" date="2019-05" db="EMBL/GenBank/DDBJ databases">
        <title>Another draft genome of Portunus trituberculatus and its Hox gene families provides insights of decapod evolution.</title>
        <authorList>
            <person name="Jeong J.-H."/>
            <person name="Song I."/>
            <person name="Kim S."/>
            <person name="Choi T."/>
            <person name="Kim D."/>
            <person name="Ryu S."/>
            <person name="Kim W."/>
        </authorList>
    </citation>
    <scope>NUCLEOTIDE SEQUENCE [LARGE SCALE GENOMIC DNA]</scope>
    <source>
        <tissue evidence="2">Muscle</tissue>
    </source>
</reference>
<organism evidence="2 3">
    <name type="scientific">Portunus trituberculatus</name>
    <name type="common">Swimming crab</name>
    <name type="synonym">Neptunus trituberculatus</name>
    <dbReference type="NCBI Taxonomy" id="210409"/>
    <lineage>
        <taxon>Eukaryota</taxon>
        <taxon>Metazoa</taxon>
        <taxon>Ecdysozoa</taxon>
        <taxon>Arthropoda</taxon>
        <taxon>Crustacea</taxon>
        <taxon>Multicrustacea</taxon>
        <taxon>Malacostraca</taxon>
        <taxon>Eumalacostraca</taxon>
        <taxon>Eucarida</taxon>
        <taxon>Decapoda</taxon>
        <taxon>Pleocyemata</taxon>
        <taxon>Brachyura</taxon>
        <taxon>Eubrachyura</taxon>
        <taxon>Portunoidea</taxon>
        <taxon>Portunidae</taxon>
        <taxon>Portuninae</taxon>
        <taxon>Portunus</taxon>
    </lineage>
</organism>
<sequence length="254" mass="27449">MCPSFLRRADFRRTVTLIFEEKLRIILDALHVHDKQPRVAYGRDSQWIAPGTRGCPCPCLTGVEMTLRVRGCRSGQPCPSEPAQLPLPALRPSANTSIASHACHPQSDSYLAVAATSYTRLRRTSSQGRAGNASLGPVLPSSHLLDHLACQAGGSARVTIAATPPAGDSDTLAVPRAEVSRSRSLREGGALPGPGHSSSSWARKGKQWSLPPKRPGRFSSRRNRCNTGSTLAPPAFNRPARPSSSHPDFREFRF</sequence>
<accession>A0A5B7IAA2</accession>
<gene>
    <name evidence="2" type="ORF">E2C01_073648</name>
</gene>
<keyword evidence="3" id="KW-1185">Reference proteome</keyword>
<comment type="caution">
    <text evidence="2">The sequence shown here is derived from an EMBL/GenBank/DDBJ whole genome shotgun (WGS) entry which is preliminary data.</text>
</comment>
<feature type="region of interest" description="Disordered" evidence="1">
    <location>
        <begin position="177"/>
        <end position="254"/>
    </location>
</feature>
<name>A0A5B7IAA2_PORTR</name>
<evidence type="ECO:0000313" key="3">
    <source>
        <dbReference type="Proteomes" id="UP000324222"/>
    </source>
</evidence>
<dbReference type="EMBL" id="VSRR010050340">
    <property type="protein sequence ID" value="MPC79135.1"/>
    <property type="molecule type" value="Genomic_DNA"/>
</dbReference>
<feature type="compositionally biased region" description="Basic residues" evidence="1">
    <location>
        <begin position="214"/>
        <end position="224"/>
    </location>
</feature>
<evidence type="ECO:0000256" key="1">
    <source>
        <dbReference type="SAM" id="MobiDB-lite"/>
    </source>
</evidence>